<accession>A0A0L8FYN3</accession>
<dbReference type="AlphaFoldDB" id="A0A0L8FYN3"/>
<gene>
    <name evidence="1" type="ORF">OCBIM_22004747mg</name>
</gene>
<evidence type="ECO:0000313" key="1">
    <source>
        <dbReference type="EMBL" id="KOF69480.1"/>
    </source>
</evidence>
<name>A0A0L8FYN3_OCTBM</name>
<reference evidence="1" key="1">
    <citation type="submission" date="2015-07" db="EMBL/GenBank/DDBJ databases">
        <title>MeaNS - Measles Nucleotide Surveillance Program.</title>
        <authorList>
            <person name="Tran T."/>
            <person name="Druce J."/>
        </authorList>
    </citation>
    <scope>NUCLEOTIDE SEQUENCE</scope>
    <source>
        <strain evidence="1">UCB-OBI-ISO-001</strain>
        <tissue evidence="1">Gonad</tissue>
    </source>
</reference>
<sequence length="51" mass="6109">MLCDERVDEFCWKNERSKESNKQTFPQLAFELSYLLRVENLQGVLIFLDLV</sequence>
<organism evidence="1">
    <name type="scientific">Octopus bimaculoides</name>
    <name type="common">California two-spotted octopus</name>
    <dbReference type="NCBI Taxonomy" id="37653"/>
    <lineage>
        <taxon>Eukaryota</taxon>
        <taxon>Metazoa</taxon>
        <taxon>Spiralia</taxon>
        <taxon>Lophotrochozoa</taxon>
        <taxon>Mollusca</taxon>
        <taxon>Cephalopoda</taxon>
        <taxon>Coleoidea</taxon>
        <taxon>Octopodiformes</taxon>
        <taxon>Octopoda</taxon>
        <taxon>Incirrata</taxon>
        <taxon>Octopodidae</taxon>
        <taxon>Octopus</taxon>
    </lineage>
</organism>
<dbReference type="EMBL" id="KQ425434">
    <property type="protein sequence ID" value="KOF69480.1"/>
    <property type="molecule type" value="Genomic_DNA"/>
</dbReference>
<protein>
    <submittedName>
        <fullName evidence="1">Uncharacterized protein</fullName>
    </submittedName>
</protein>
<proteinExistence type="predicted"/>